<dbReference type="PATRIC" id="fig|1036673.3.peg.469"/>
<accession>F8FQ00</accession>
<proteinExistence type="predicted"/>
<dbReference type="HOGENOM" id="CLU_147824_0_0_9"/>
<evidence type="ECO:0000256" key="1">
    <source>
        <dbReference type="SAM" id="MobiDB-lite"/>
    </source>
</evidence>
<dbReference type="Proteomes" id="UP000006620">
    <property type="component" value="Chromosome"/>
</dbReference>
<organism evidence="2 3">
    <name type="scientific">Paenibacillus mucilaginosus (strain KNP414)</name>
    <dbReference type="NCBI Taxonomy" id="1036673"/>
    <lineage>
        <taxon>Bacteria</taxon>
        <taxon>Bacillati</taxon>
        <taxon>Bacillota</taxon>
        <taxon>Bacilli</taxon>
        <taxon>Bacillales</taxon>
        <taxon>Paenibacillaceae</taxon>
        <taxon>Paenibacillus</taxon>
    </lineage>
</organism>
<evidence type="ECO:0008006" key="4">
    <source>
        <dbReference type="Google" id="ProtNLM"/>
    </source>
</evidence>
<sequence length="145" mass="16435">MTTPNRPGGHDPEGYDHVNTDIEYNAKNDPALDPFEIEFKPEYQSGRGPREAFVNEHGVLIGDHDYTSANSPLEQWSKDTDPSIMSGDEWVHPYKDVGFQTAENRDIFERGIPPKADRFMHPDKDVAYDAFQPGEADPQRSEDGR</sequence>
<dbReference type="KEGG" id="pms:KNP414_00517"/>
<name>F8FQ00_PAEMK</name>
<dbReference type="InterPro" id="IPR024999">
    <property type="entry name" value="DUF3905"/>
</dbReference>
<gene>
    <name evidence="2" type="ordered locus">KNP414_00517</name>
</gene>
<dbReference type="AlphaFoldDB" id="F8FQ00"/>
<evidence type="ECO:0000313" key="2">
    <source>
        <dbReference type="EMBL" id="AEI39142.1"/>
    </source>
</evidence>
<evidence type="ECO:0000313" key="3">
    <source>
        <dbReference type="Proteomes" id="UP000006620"/>
    </source>
</evidence>
<dbReference type="Pfam" id="PF13045">
    <property type="entry name" value="DUF3905"/>
    <property type="match status" value="1"/>
</dbReference>
<feature type="region of interest" description="Disordered" evidence="1">
    <location>
        <begin position="113"/>
        <end position="145"/>
    </location>
</feature>
<dbReference type="RefSeq" id="WP_013914308.1">
    <property type="nucleotide sequence ID" value="NC_015690.1"/>
</dbReference>
<reference evidence="2 3" key="2">
    <citation type="journal article" date="2013" name="Genome Announc.">
        <title>Genome Sequence of Growth-Improving Paenibacillus mucilaginosus Strain KNP414.</title>
        <authorList>
            <person name="Lu J.J."/>
            <person name="Wang J.F."/>
            <person name="Hu X.F."/>
        </authorList>
    </citation>
    <scope>NUCLEOTIDE SEQUENCE [LARGE SCALE GENOMIC DNA]</scope>
    <source>
        <strain evidence="2 3">KNP414</strain>
    </source>
</reference>
<feature type="compositionally biased region" description="Basic and acidic residues" evidence="1">
    <location>
        <begin position="115"/>
        <end position="127"/>
    </location>
</feature>
<reference evidence="3" key="1">
    <citation type="submission" date="2011-06" db="EMBL/GenBank/DDBJ databases">
        <title>Complete genome sequence of Paenibacillus mucilaginosus KNP414.</title>
        <authorList>
            <person name="Wang J."/>
            <person name="Hu S."/>
            <person name="Hu X."/>
            <person name="Zhang B."/>
            <person name="Dong D."/>
            <person name="Zhang S."/>
            <person name="Zhao K."/>
            <person name="Wu D."/>
        </authorList>
    </citation>
    <scope>NUCLEOTIDE SEQUENCE [LARGE SCALE GENOMIC DNA]</scope>
    <source>
        <strain evidence="3">KNP414</strain>
    </source>
</reference>
<protein>
    <recommendedName>
        <fullName evidence="4">DUF3905 domain-containing protein</fullName>
    </recommendedName>
</protein>
<dbReference type="EMBL" id="CP002869">
    <property type="protein sequence ID" value="AEI39142.1"/>
    <property type="molecule type" value="Genomic_DNA"/>
</dbReference>